<evidence type="ECO:0000256" key="7">
    <source>
        <dbReference type="ARBA" id="ARBA00022989"/>
    </source>
</evidence>
<feature type="transmembrane region" description="Helical" evidence="9">
    <location>
        <begin position="195"/>
        <end position="212"/>
    </location>
</feature>
<keyword evidence="4" id="KW-0328">Glycosyltransferase</keyword>
<dbReference type="Pfam" id="PF02366">
    <property type="entry name" value="PMT"/>
    <property type="match status" value="1"/>
</dbReference>
<feature type="transmembrane region" description="Helical" evidence="9">
    <location>
        <begin position="396"/>
        <end position="413"/>
    </location>
</feature>
<evidence type="ECO:0000256" key="5">
    <source>
        <dbReference type="ARBA" id="ARBA00022679"/>
    </source>
</evidence>
<evidence type="ECO:0000313" key="12">
    <source>
        <dbReference type="EMBL" id="CAB4618057.1"/>
    </source>
</evidence>
<organism evidence="12">
    <name type="scientific">freshwater metagenome</name>
    <dbReference type="NCBI Taxonomy" id="449393"/>
    <lineage>
        <taxon>unclassified sequences</taxon>
        <taxon>metagenomes</taxon>
        <taxon>ecological metagenomes</taxon>
    </lineage>
</organism>
<dbReference type="GO" id="GO:0000030">
    <property type="term" value="F:mannosyltransferase activity"/>
    <property type="evidence" value="ECO:0007669"/>
    <property type="project" value="InterPro"/>
</dbReference>
<feature type="transmembrane region" description="Helical" evidence="9">
    <location>
        <begin position="7"/>
        <end position="27"/>
    </location>
</feature>
<dbReference type="GO" id="GO:0006493">
    <property type="term" value="P:protein O-linked glycosylation"/>
    <property type="evidence" value="ECO:0007669"/>
    <property type="project" value="InterPro"/>
</dbReference>
<evidence type="ECO:0000256" key="6">
    <source>
        <dbReference type="ARBA" id="ARBA00022692"/>
    </source>
</evidence>
<comment type="subcellular location">
    <subcellularLocation>
        <location evidence="1">Endomembrane system</location>
        <topology evidence="1">Multi-pass membrane protein</topology>
    </subcellularLocation>
</comment>
<keyword evidence="8 9" id="KW-0472">Membrane</keyword>
<evidence type="ECO:0000256" key="3">
    <source>
        <dbReference type="ARBA" id="ARBA00007222"/>
    </source>
</evidence>
<dbReference type="InterPro" id="IPR032421">
    <property type="entry name" value="PMT_4TMC"/>
</dbReference>
<sequence length="495" mass="55243">MLLAKRSIAEVIGFASVMVIAALTRLWNLGYPAKLVFDETYYVKDALTLSAEGHEKSWPEGADVAFQSGDVSGYLSDAAFVVHPPLGKWLIASGMWLAGSDQATGWRLSTAILGIATVGLLMLVAFKLFRSVPLSILAGFLLAVDGLAITLSRTALLDASLTFFLLLGFWLFLIDQQRSRVRITRAIEQSKNSILIFRPWLILTGVALGAASSIKWSGLYLLAGIGLYVVFSESLLRKNSGEQNWLRQGIMFQGSYSFVSLVPTALATYLLTWSGWIFGTGGYMRDSATENPASGIFGLLPDWMISLWNYHQSIYGFHVNLRSEHPYEANPLGWLIGLRPTAFFYETYPMGTNGCQITEGCSSAITALGNPFIWIGSTAALFYIIYRYVRHRERVLGLVLLGTASLYLPWIVLSERTVFQFYVVSFQPWLILGLVLVIQHLRRKLLIKSKTLGNVVIIGFVSLVIGAFIFFLPVNTGMYLPYEFWQLRMWLPSWI</sequence>
<feature type="domain" description="Protein O-mannosyl-transferase C-terminal four TM" evidence="11">
    <location>
        <begin position="307"/>
        <end position="494"/>
    </location>
</feature>
<evidence type="ECO:0000256" key="8">
    <source>
        <dbReference type="ARBA" id="ARBA00023136"/>
    </source>
</evidence>
<keyword evidence="5" id="KW-0808">Transferase</keyword>
<feature type="transmembrane region" description="Helical" evidence="9">
    <location>
        <begin position="256"/>
        <end position="278"/>
    </location>
</feature>
<feature type="transmembrane region" description="Helical" evidence="9">
    <location>
        <begin position="451"/>
        <end position="472"/>
    </location>
</feature>
<evidence type="ECO:0000259" key="10">
    <source>
        <dbReference type="Pfam" id="PF02366"/>
    </source>
</evidence>
<feature type="transmembrane region" description="Helical" evidence="9">
    <location>
        <begin position="218"/>
        <end position="236"/>
    </location>
</feature>
<proteinExistence type="inferred from homology"/>
<protein>
    <submittedName>
        <fullName evidence="12">Unannotated protein</fullName>
    </submittedName>
</protein>
<feature type="transmembrane region" description="Helical" evidence="9">
    <location>
        <begin position="132"/>
        <end position="149"/>
    </location>
</feature>
<feature type="domain" description="ArnT-like N-terminal" evidence="10">
    <location>
        <begin position="104"/>
        <end position="268"/>
    </location>
</feature>
<evidence type="ECO:0000256" key="1">
    <source>
        <dbReference type="ARBA" id="ARBA00004127"/>
    </source>
</evidence>
<gene>
    <name evidence="12" type="ORF">UFOPK1931_00312</name>
</gene>
<evidence type="ECO:0000259" key="11">
    <source>
        <dbReference type="Pfam" id="PF16192"/>
    </source>
</evidence>
<evidence type="ECO:0000256" key="4">
    <source>
        <dbReference type="ARBA" id="ARBA00022676"/>
    </source>
</evidence>
<dbReference type="AlphaFoldDB" id="A0A6J6I010"/>
<keyword evidence="7 9" id="KW-1133">Transmembrane helix</keyword>
<dbReference type="GO" id="GO:0012505">
    <property type="term" value="C:endomembrane system"/>
    <property type="evidence" value="ECO:0007669"/>
    <property type="project" value="UniProtKB-SubCell"/>
</dbReference>
<dbReference type="PANTHER" id="PTHR10050:SF46">
    <property type="entry name" value="PROTEIN O-MANNOSYL-TRANSFERASE 2"/>
    <property type="match status" value="1"/>
</dbReference>
<dbReference type="EMBL" id="CAEZVE010000036">
    <property type="protein sequence ID" value="CAB4618057.1"/>
    <property type="molecule type" value="Genomic_DNA"/>
</dbReference>
<feature type="transmembrane region" description="Helical" evidence="9">
    <location>
        <begin position="419"/>
        <end position="439"/>
    </location>
</feature>
<evidence type="ECO:0000256" key="9">
    <source>
        <dbReference type="SAM" id="Phobius"/>
    </source>
</evidence>
<dbReference type="GO" id="GO:0016020">
    <property type="term" value="C:membrane"/>
    <property type="evidence" value="ECO:0007669"/>
    <property type="project" value="InterPro"/>
</dbReference>
<reference evidence="12" key="1">
    <citation type="submission" date="2020-05" db="EMBL/GenBank/DDBJ databases">
        <authorList>
            <person name="Chiriac C."/>
            <person name="Salcher M."/>
            <person name="Ghai R."/>
            <person name="Kavagutti S V."/>
        </authorList>
    </citation>
    <scope>NUCLEOTIDE SEQUENCE</scope>
</reference>
<comment type="similarity">
    <text evidence="3">Belongs to the glycosyltransferase 39 family.</text>
</comment>
<comment type="pathway">
    <text evidence="2">Protein modification; protein glycosylation.</text>
</comment>
<dbReference type="Pfam" id="PF16192">
    <property type="entry name" value="PMT_4TMC"/>
    <property type="match status" value="1"/>
</dbReference>
<feature type="transmembrane region" description="Helical" evidence="9">
    <location>
        <begin position="372"/>
        <end position="389"/>
    </location>
</feature>
<feature type="transmembrane region" description="Helical" evidence="9">
    <location>
        <begin position="105"/>
        <end position="125"/>
    </location>
</feature>
<dbReference type="InterPro" id="IPR003342">
    <property type="entry name" value="ArnT-like_N"/>
</dbReference>
<name>A0A6J6I010_9ZZZZ</name>
<evidence type="ECO:0000256" key="2">
    <source>
        <dbReference type="ARBA" id="ARBA00004922"/>
    </source>
</evidence>
<keyword evidence="6 9" id="KW-0812">Transmembrane</keyword>
<feature type="transmembrane region" description="Helical" evidence="9">
    <location>
        <begin position="155"/>
        <end position="174"/>
    </location>
</feature>
<accession>A0A6J6I010</accession>
<dbReference type="InterPro" id="IPR027005">
    <property type="entry name" value="PMT-like"/>
</dbReference>
<dbReference type="UniPathway" id="UPA00378"/>
<dbReference type="PANTHER" id="PTHR10050">
    <property type="entry name" value="DOLICHYL-PHOSPHATE-MANNOSE--PROTEIN MANNOSYLTRANSFERASE"/>
    <property type="match status" value="1"/>
</dbReference>